<keyword evidence="3" id="KW-1185">Reference proteome</keyword>
<dbReference type="Proteomes" id="UP000758155">
    <property type="component" value="Unassembled WGS sequence"/>
</dbReference>
<evidence type="ECO:0000256" key="1">
    <source>
        <dbReference type="SAM" id="MobiDB-lite"/>
    </source>
</evidence>
<organism evidence="2 3">
    <name type="scientific">Didymella heteroderae</name>
    <dbReference type="NCBI Taxonomy" id="1769908"/>
    <lineage>
        <taxon>Eukaryota</taxon>
        <taxon>Fungi</taxon>
        <taxon>Dikarya</taxon>
        <taxon>Ascomycota</taxon>
        <taxon>Pezizomycotina</taxon>
        <taxon>Dothideomycetes</taxon>
        <taxon>Pleosporomycetidae</taxon>
        <taxon>Pleosporales</taxon>
        <taxon>Pleosporineae</taxon>
        <taxon>Didymellaceae</taxon>
        <taxon>Didymella</taxon>
    </lineage>
</organism>
<feature type="region of interest" description="Disordered" evidence="1">
    <location>
        <begin position="34"/>
        <end position="71"/>
    </location>
</feature>
<comment type="caution">
    <text evidence="2">The sequence shown here is derived from an EMBL/GenBank/DDBJ whole genome shotgun (WGS) entry which is preliminary data.</text>
</comment>
<evidence type="ECO:0000313" key="2">
    <source>
        <dbReference type="EMBL" id="KAF3030289.1"/>
    </source>
</evidence>
<dbReference type="EMBL" id="SWKV01000230">
    <property type="protein sequence ID" value="KAF3030289.1"/>
    <property type="molecule type" value="Genomic_DNA"/>
</dbReference>
<proteinExistence type="predicted"/>
<dbReference type="AlphaFoldDB" id="A0A9P4WFJ9"/>
<protein>
    <submittedName>
        <fullName evidence="2">Uncharacterized protein</fullName>
    </submittedName>
</protein>
<sequence>MSSSTAPWRTFAEIQTLIAYNFKRANVLRDALMGAKTPGTPMKESERTPFARRRFQRPPGAIMDEPFPSETGGTRLEQLASDFTGQQMELQDVVGSILVAMKEMDDCSTCDLRRVARKFGFVSTNVACC</sequence>
<name>A0A9P4WFJ9_9PLEO</name>
<reference evidence="2" key="1">
    <citation type="submission" date="2019-04" db="EMBL/GenBank/DDBJ databases">
        <title>Sequencing of skin fungus with MAO and IRED activity.</title>
        <authorList>
            <person name="Marsaioli A.J."/>
            <person name="Bonatto J.M.C."/>
            <person name="Reis Junior O."/>
        </authorList>
    </citation>
    <scope>NUCLEOTIDE SEQUENCE</scope>
    <source>
        <strain evidence="2">28M1</strain>
    </source>
</reference>
<accession>A0A9P4WFJ9</accession>
<evidence type="ECO:0000313" key="3">
    <source>
        <dbReference type="Proteomes" id="UP000758155"/>
    </source>
</evidence>
<gene>
    <name evidence="2" type="ORF">E8E12_000987</name>
</gene>